<feature type="compositionally biased region" description="Low complexity" evidence="1">
    <location>
        <begin position="478"/>
        <end position="487"/>
    </location>
</feature>
<feature type="region of interest" description="Disordered" evidence="1">
    <location>
        <begin position="117"/>
        <end position="323"/>
    </location>
</feature>
<feature type="region of interest" description="Disordered" evidence="1">
    <location>
        <begin position="1"/>
        <end position="75"/>
    </location>
</feature>
<feature type="compositionally biased region" description="Basic and acidic residues" evidence="1">
    <location>
        <begin position="271"/>
        <end position="280"/>
    </location>
</feature>
<evidence type="ECO:0000313" key="3">
    <source>
        <dbReference type="Proteomes" id="UP000515908"/>
    </source>
</evidence>
<dbReference type="Proteomes" id="UP000515908">
    <property type="component" value="Chromosome 02"/>
</dbReference>
<feature type="compositionally biased region" description="Low complexity" evidence="1">
    <location>
        <begin position="302"/>
        <end position="318"/>
    </location>
</feature>
<dbReference type="VEuPathDB" id="TriTrypDB:ADEAN_000109900"/>
<feature type="compositionally biased region" description="Polar residues" evidence="1">
    <location>
        <begin position="117"/>
        <end position="164"/>
    </location>
</feature>
<name>A0A7G2C1Z0_9TRYP</name>
<gene>
    <name evidence="2" type="ORF">ADEAN_000109900</name>
</gene>
<reference evidence="2 3" key="1">
    <citation type="submission" date="2020-08" db="EMBL/GenBank/DDBJ databases">
        <authorList>
            <person name="Newling K."/>
            <person name="Davey J."/>
            <person name="Forrester S."/>
        </authorList>
    </citation>
    <scope>NUCLEOTIDE SEQUENCE [LARGE SCALE GENOMIC DNA]</scope>
    <source>
        <strain evidence="3">Crithidia deanei Carvalho (ATCC PRA-265)</strain>
    </source>
</reference>
<organism evidence="2 3">
    <name type="scientific">Angomonas deanei</name>
    <dbReference type="NCBI Taxonomy" id="59799"/>
    <lineage>
        <taxon>Eukaryota</taxon>
        <taxon>Discoba</taxon>
        <taxon>Euglenozoa</taxon>
        <taxon>Kinetoplastea</taxon>
        <taxon>Metakinetoplastina</taxon>
        <taxon>Trypanosomatida</taxon>
        <taxon>Trypanosomatidae</taxon>
        <taxon>Strigomonadinae</taxon>
        <taxon>Angomonas</taxon>
    </lineage>
</organism>
<feature type="region of interest" description="Disordered" evidence="1">
    <location>
        <begin position="451"/>
        <end position="502"/>
    </location>
</feature>
<evidence type="ECO:0000256" key="1">
    <source>
        <dbReference type="SAM" id="MobiDB-lite"/>
    </source>
</evidence>
<dbReference type="EMBL" id="LR877146">
    <property type="protein sequence ID" value="CAD2213656.1"/>
    <property type="molecule type" value="Genomic_DNA"/>
</dbReference>
<protein>
    <submittedName>
        <fullName evidence="2">Uncharacterized protein</fullName>
    </submittedName>
</protein>
<accession>A0A7G2C1Z0</accession>
<dbReference type="AlphaFoldDB" id="A0A7G2C1Z0"/>
<proteinExistence type="predicted"/>
<keyword evidence="3" id="KW-1185">Reference proteome</keyword>
<sequence>MEYDYDMTGLEVEHKSTSNGNKNNKKTASFTSKNGKSNNSHTNGRRSSKDAAGGSHLPPLNTPKKKSSKEYSMIDVYQDNDQSAAGSVYNGATGGSSFFVTDQNKKKNSLYSMQSSMYGGQQAGSTRRGSRPRNTSLYGQHTSAVFTSEEVTNGYHQSKRSSFPSAYGGVSSYLKPEGGQTQSFVENTLYKGAPQASTYQSRAPTKPDGDRSNRSSPKKGKSSNGKTNPRREEFGDSSFFVPQTAPAPYESFMQADDRKASNYHGSSPKPDAARGTKEFESFYGQHLAPTAAAEEEDDDDLTTATDDTASTTSTLPLPVGEMDTMQMRQVTTTDAEGHLVQYYVDQEGNYYYYVQEDDLERYQRALAAAAAAATPAPTPQVIHLEVGPGAYYKNKLRLAEAQFGYSLTSAAWVRSPDWKALEVVDYKEKKRATDSEYRRRKKAKAMKEEFYILEERPRRRRHADHKATRRRQEDRSQRSSGRSSSSSGKGGIRNIFGRKKKK</sequence>
<feature type="compositionally biased region" description="Basic residues" evidence="1">
    <location>
        <begin position="458"/>
        <end position="469"/>
    </location>
</feature>
<evidence type="ECO:0000313" key="2">
    <source>
        <dbReference type="EMBL" id="CAD2213656.1"/>
    </source>
</evidence>
<feature type="compositionally biased region" description="Polar residues" evidence="1">
    <location>
        <begin position="28"/>
        <end position="42"/>
    </location>
</feature>